<accession>A0ACC1CKJ1</accession>
<reference evidence="1 2" key="1">
    <citation type="journal article" date="2021" name="Front. Genet.">
        <title>Chromosome-Level Genome Assembly Reveals Significant Gene Expansion in the Toll and IMD Signaling Pathways of Dendrolimus kikuchii.</title>
        <authorList>
            <person name="Zhou J."/>
            <person name="Wu P."/>
            <person name="Xiong Z."/>
            <person name="Liu N."/>
            <person name="Zhao N."/>
            <person name="Ji M."/>
            <person name="Qiu Y."/>
            <person name="Yang B."/>
        </authorList>
    </citation>
    <scope>NUCLEOTIDE SEQUENCE [LARGE SCALE GENOMIC DNA]</scope>
    <source>
        <strain evidence="1">Ann1</strain>
    </source>
</reference>
<gene>
    <name evidence="1" type="ORF">K1T71_012087</name>
</gene>
<evidence type="ECO:0000313" key="1">
    <source>
        <dbReference type="EMBL" id="KAJ0172114.1"/>
    </source>
</evidence>
<evidence type="ECO:0000313" key="2">
    <source>
        <dbReference type="Proteomes" id="UP000824533"/>
    </source>
</evidence>
<dbReference type="EMBL" id="CM034408">
    <property type="protein sequence ID" value="KAJ0172114.1"/>
    <property type="molecule type" value="Genomic_DNA"/>
</dbReference>
<protein>
    <submittedName>
        <fullName evidence="1">Uncharacterized protein</fullName>
    </submittedName>
</protein>
<name>A0ACC1CKJ1_9NEOP</name>
<proteinExistence type="predicted"/>
<sequence>MKFLSQLEDPYNPLLGPTLKGLQIWGLWKPKWTHNLIHLSAFIFVIMQYIELWIIRSNLELALRNLSVTMLSTVCVVKASTFVFWQKPWAEVIQYVTGLEKNQISKKDQNTNSIIAEYTKYSRKVTYFYWGLVAATVVTVILAPLFSFMAGSNRTLIRNGSMSYSEIMSSWMPFNRTRGIGYWSTAIVHVLICFYGGGVVANFDSNVIVLMFFFVGQLKLISFNCSRLFGDGEAISYKAALRRIRECHQHHVDLVKFSAILNSLLSPVMFLYVIICSLMICASALQLTTECTSNMQRLWIAEYLMALIAQLFLYCWHSNDVLFMSNKVEDGVYSSAWWSQNIRIRRCVLLLGGQLRKQIVFTAGPFTQLTVATFVAILKGSYSYYTLLSKK</sequence>
<comment type="caution">
    <text evidence="1">The sequence shown here is derived from an EMBL/GenBank/DDBJ whole genome shotgun (WGS) entry which is preliminary data.</text>
</comment>
<organism evidence="1 2">
    <name type="scientific">Dendrolimus kikuchii</name>
    <dbReference type="NCBI Taxonomy" id="765133"/>
    <lineage>
        <taxon>Eukaryota</taxon>
        <taxon>Metazoa</taxon>
        <taxon>Ecdysozoa</taxon>
        <taxon>Arthropoda</taxon>
        <taxon>Hexapoda</taxon>
        <taxon>Insecta</taxon>
        <taxon>Pterygota</taxon>
        <taxon>Neoptera</taxon>
        <taxon>Endopterygota</taxon>
        <taxon>Lepidoptera</taxon>
        <taxon>Glossata</taxon>
        <taxon>Ditrysia</taxon>
        <taxon>Bombycoidea</taxon>
        <taxon>Lasiocampidae</taxon>
        <taxon>Dendrolimus</taxon>
    </lineage>
</organism>
<dbReference type="Proteomes" id="UP000824533">
    <property type="component" value="Linkage Group LG22"/>
</dbReference>
<keyword evidence="2" id="KW-1185">Reference proteome</keyword>